<evidence type="ECO:0000256" key="1">
    <source>
        <dbReference type="SAM" id="MobiDB-lite"/>
    </source>
</evidence>
<protein>
    <submittedName>
        <fullName evidence="2">Uncharacterized protein</fullName>
    </submittedName>
</protein>
<keyword evidence="3" id="KW-1185">Reference proteome</keyword>
<reference evidence="2 3" key="2">
    <citation type="submission" date="2019-01" db="EMBL/GenBank/DDBJ databases">
        <authorList>
            <person name="Li Y."/>
        </authorList>
    </citation>
    <scope>NUCLEOTIDE SEQUENCE [LARGE SCALE GENOMIC DNA]</scope>
    <source>
        <strain evidence="2 3">2D-5</strain>
    </source>
</reference>
<evidence type="ECO:0000313" key="2">
    <source>
        <dbReference type="EMBL" id="RWR09231.1"/>
    </source>
</evidence>
<name>A0A443IRV8_9RHOB</name>
<comment type="caution">
    <text evidence="2">The sequence shown here is derived from an EMBL/GenBank/DDBJ whole genome shotgun (WGS) entry which is preliminary data.</text>
</comment>
<proteinExistence type="predicted"/>
<reference evidence="2 3" key="1">
    <citation type="submission" date="2019-01" db="EMBL/GenBank/DDBJ databases">
        <title>Sinorhodobacter populi sp. nov. isolated from the symptomatic bark tissue of Populus euramericana canker.</title>
        <authorList>
            <person name="Xu G."/>
        </authorList>
    </citation>
    <scope>NUCLEOTIDE SEQUENCE [LARGE SCALE GENOMIC DNA]</scope>
    <source>
        <strain evidence="2 3">2D-5</strain>
    </source>
</reference>
<sequence length="105" mass="11759">MRAFYKIMARIELEPAERNLAFDRFGLGRYDGIDPARLQPAEDLGIGIARICCRYPDRLSQCRGSRIDPARNMIALVRLPGRDLHLGDDPQKSSATAWAEAATMP</sequence>
<organism evidence="2 3">
    <name type="scientific">Paenirhodobacter populi</name>
    <dbReference type="NCBI Taxonomy" id="2306993"/>
    <lineage>
        <taxon>Bacteria</taxon>
        <taxon>Pseudomonadati</taxon>
        <taxon>Pseudomonadota</taxon>
        <taxon>Alphaproteobacteria</taxon>
        <taxon>Rhodobacterales</taxon>
        <taxon>Rhodobacter group</taxon>
        <taxon>Paenirhodobacter</taxon>
    </lineage>
</organism>
<gene>
    <name evidence="2" type="ORF">D2T33_14675</name>
</gene>
<accession>A0A443IRV8</accession>
<evidence type="ECO:0000313" key="3">
    <source>
        <dbReference type="Proteomes" id="UP000285710"/>
    </source>
</evidence>
<dbReference type="Proteomes" id="UP000285710">
    <property type="component" value="Unassembled WGS sequence"/>
</dbReference>
<feature type="region of interest" description="Disordered" evidence="1">
    <location>
        <begin position="85"/>
        <end position="105"/>
    </location>
</feature>
<dbReference type="EMBL" id="SAUW01000015">
    <property type="protein sequence ID" value="RWR09231.1"/>
    <property type="molecule type" value="Genomic_DNA"/>
</dbReference>
<dbReference type="AlphaFoldDB" id="A0A443IRV8"/>